<dbReference type="EnsemblMetazoa" id="AEPI006488-RA">
    <property type="protein sequence ID" value="AEPI006488-PA"/>
    <property type="gene ID" value="AEPI006488"/>
</dbReference>
<name>A0A182PHS8_9DIPT</name>
<dbReference type="InterPro" id="IPR011705">
    <property type="entry name" value="BACK"/>
</dbReference>
<evidence type="ECO:0000313" key="3">
    <source>
        <dbReference type="Proteomes" id="UP000075885"/>
    </source>
</evidence>
<organism evidence="2 3">
    <name type="scientific">Anopheles epiroticus</name>
    <dbReference type="NCBI Taxonomy" id="199890"/>
    <lineage>
        <taxon>Eukaryota</taxon>
        <taxon>Metazoa</taxon>
        <taxon>Ecdysozoa</taxon>
        <taxon>Arthropoda</taxon>
        <taxon>Hexapoda</taxon>
        <taxon>Insecta</taxon>
        <taxon>Pterygota</taxon>
        <taxon>Neoptera</taxon>
        <taxon>Endopterygota</taxon>
        <taxon>Diptera</taxon>
        <taxon>Nematocera</taxon>
        <taxon>Culicoidea</taxon>
        <taxon>Culicidae</taxon>
        <taxon>Anophelinae</taxon>
        <taxon>Anopheles</taxon>
    </lineage>
</organism>
<dbReference type="InterPro" id="IPR011333">
    <property type="entry name" value="SKP1/BTB/POZ_sf"/>
</dbReference>
<dbReference type="PANTHER" id="PTHR46306:SF1">
    <property type="entry name" value="BTB_POZ DOMAIN-CONTAINING PROTEIN 9"/>
    <property type="match status" value="1"/>
</dbReference>
<dbReference type="GO" id="GO:0050804">
    <property type="term" value="P:modulation of chemical synaptic transmission"/>
    <property type="evidence" value="ECO:0007669"/>
    <property type="project" value="TreeGrafter"/>
</dbReference>
<accession>A0A182PHS8</accession>
<feature type="domain" description="BTB" evidence="1">
    <location>
        <begin position="32"/>
        <end position="98"/>
    </location>
</feature>
<dbReference type="STRING" id="199890.A0A182PHS8"/>
<reference evidence="3" key="1">
    <citation type="submission" date="2013-03" db="EMBL/GenBank/DDBJ databases">
        <title>The Genome Sequence of Anopheles epiroticus epiroticus2.</title>
        <authorList>
            <consortium name="The Broad Institute Genomics Platform"/>
            <person name="Neafsey D.E."/>
            <person name="Howell P."/>
            <person name="Walker B."/>
            <person name="Young S.K."/>
            <person name="Zeng Q."/>
            <person name="Gargeya S."/>
            <person name="Fitzgerald M."/>
            <person name="Haas B."/>
            <person name="Abouelleil A."/>
            <person name="Allen A.W."/>
            <person name="Alvarado L."/>
            <person name="Arachchi H.M."/>
            <person name="Berlin A.M."/>
            <person name="Chapman S.B."/>
            <person name="Gainer-Dewar J."/>
            <person name="Goldberg J."/>
            <person name="Griggs A."/>
            <person name="Gujja S."/>
            <person name="Hansen M."/>
            <person name="Howarth C."/>
            <person name="Imamovic A."/>
            <person name="Ireland A."/>
            <person name="Larimer J."/>
            <person name="McCowan C."/>
            <person name="Murphy C."/>
            <person name="Pearson M."/>
            <person name="Poon T.W."/>
            <person name="Priest M."/>
            <person name="Roberts A."/>
            <person name="Saif S."/>
            <person name="Shea T."/>
            <person name="Sisk P."/>
            <person name="Sykes S."/>
            <person name="Wortman J."/>
            <person name="Nusbaum C."/>
            <person name="Birren B."/>
        </authorList>
    </citation>
    <scope>NUCLEOTIDE SEQUENCE [LARGE SCALE GENOMIC DNA]</scope>
    <source>
        <strain evidence="3">Epiroticus2</strain>
    </source>
</reference>
<dbReference type="Pfam" id="PF00651">
    <property type="entry name" value="BTB"/>
    <property type="match status" value="1"/>
</dbReference>
<evidence type="ECO:0000313" key="2">
    <source>
        <dbReference type="EnsemblMetazoa" id="AEPI006488-PA"/>
    </source>
</evidence>
<dbReference type="InterPro" id="IPR052407">
    <property type="entry name" value="BTB_POZ_domain_cont_9"/>
</dbReference>
<dbReference type="GO" id="GO:0005737">
    <property type="term" value="C:cytoplasm"/>
    <property type="evidence" value="ECO:0007669"/>
    <property type="project" value="TreeGrafter"/>
</dbReference>
<dbReference type="FunFam" id="3.30.710.10:FF:000042">
    <property type="entry name" value="BTB/POZ domain-containing protein 9"/>
    <property type="match status" value="1"/>
</dbReference>
<dbReference type="AlphaFoldDB" id="A0A182PHS8"/>
<dbReference type="PROSITE" id="PS50097">
    <property type="entry name" value="BTB"/>
    <property type="match status" value="1"/>
</dbReference>
<dbReference type="VEuPathDB" id="VectorBase:AEPI006488"/>
<dbReference type="SMART" id="SM00225">
    <property type="entry name" value="BTB"/>
    <property type="match status" value="1"/>
</dbReference>
<reference evidence="2" key="2">
    <citation type="submission" date="2020-05" db="UniProtKB">
        <authorList>
            <consortium name="EnsemblMetazoa"/>
        </authorList>
    </citation>
    <scope>IDENTIFICATION</scope>
    <source>
        <strain evidence="2">Epiroticus2</strain>
    </source>
</reference>
<protein>
    <recommendedName>
        <fullName evidence="1">BTB domain-containing protein</fullName>
    </recommendedName>
</protein>
<dbReference type="Pfam" id="PF07707">
    <property type="entry name" value="BACK"/>
    <property type="match status" value="1"/>
</dbReference>
<dbReference type="GO" id="GO:0048512">
    <property type="term" value="P:circadian behavior"/>
    <property type="evidence" value="ECO:0007669"/>
    <property type="project" value="TreeGrafter"/>
</dbReference>
<dbReference type="SMART" id="SM00875">
    <property type="entry name" value="BACK"/>
    <property type="match status" value="1"/>
</dbReference>
<dbReference type="InterPro" id="IPR000210">
    <property type="entry name" value="BTB/POZ_dom"/>
</dbReference>
<dbReference type="GO" id="GO:0008344">
    <property type="term" value="P:adult locomotory behavior"/>
    <property type="evidence" value="ECO:0007669"/>
    <property type="project" value="TreeGrafter"/>
</dbReference>
<proteinExistence type="predicted"/>
<sequence length="267" mass="30020">MAKNNSSSFDEIEQTALLATQLAQLCTNADYADVTFIVENNRIPAHRVILATRSEYFRALLYGGLKESKQSEIRLDVPVKAFEHLIKYIYTGSMSLKQMSDSEIIETLGLAHQYGFIDLQKAIVGRLSKVISIENVCLLFNIAQLFHLDHLLSASGAFMDENATRIVSLESFRGLSYDALLTLLDRDTFDAPEVDIFKAVHGWCCFNQADQPKCKALYGKVRFTLIPQKDLFAVVRSANVLDSDRLLDIIDEKAKIKNPTYRGLVSD</sequence>
<evidence type="ECO:0000259" key="1">
    <source>
        <dbReference type="PROSITE" id="PS50097"/>
    </source>
</evidence>
<dbReference type="SUPFAM" id="SSF54695">
    <property type="entry name" value="POZ domain"/>
    <property type="match status" value="1"/>
</dbReference>
<dbReference type="Gene3D" id="3.30.710.10">
    <property type="entry name" value="Potassium Channel Kv1.1, Chain A"/>
    <property type="match status" value="1"/>
</dbReference>
<dbReference type="Proteomes" id="UP000075885">
    <property type="component" value="Unassembled WGS sequence"/>
</dbReference>
<dbReference type="FunFam" id="1.25.40.420:FF:000005">
    <property type="entry name" value="BTB/POZ domain-containing protein 9"/>
    <property type="match status" value="1"/>
</dbReference>
<keyword evidence="3" id="KW-1185">Reference proteome</keyword>
<dbReference type="PANTHER" id="PTHR46306">
    <property type="entry name" value="BTB/POZ DOMAIN-CONTAINING PROTEIN 9"/>
    <property type="match status" value="1"/>
</dbReference>
<dbReference type="Gene3D" id="1.25.40.420">
    <property type="match status" value="1"/>
</dbReference>